<proteinExistence type="predicted"/>
<protein>
    <submittedName>
        <fullName evidence="2">Glycosyltransferase family 2 protein</fullName>
    </submittedName>
</protein>
<feature type="domain" description="Glycosyltransferase 2-like" evidence="1">
    <location>
        <begin position="6"/>
        <end position="134"/>
    </location>
</feature>
<sequence>MVNQVTVIIVNYNSGEMLTRCVANILASTEQANILISDNASSDNSLELLQENYKNHPAIHLHRNAANLGFATANNAVYPLITTPFVFYLNPDCFIEKDTIEHFLTLMRNYPNAGMAGCLVTNVDGSEQTGCRGLTPTPKRIINQLFKLSKLFPQNPKFAGYLLSHQPLPKTPITVELISGSCMFARKEALDEVGLLDENYFLYCEDYDWFYRFTQSQWKLLFTPDTKVTHIKSFSAKQIPFKVLLYKARGMWRYHDKFFKTNSNQLSTFLIRTGIILRLFALGSILFLKKTLKAILSIKPRNKIYKFGLNRVDK</sequence>
<accession>A0ABY8AMJ2</accession>
<dbReference type="SUPFAM" id="SSF53448">
    <property type="entry name" value="Nucleotide-diphospho-sugar transferases"/>
    <property type="match status" value="1"/>
</dbReference>
<evidence type="ECO:0000313" key="3">
    <source>
        <dbReference type="Proteomes" id="UP001222087"/>
    </source>
</evidence>
<dbReference type="InterPro" id="IPR029044">
    <property type="entry name" value="Nucleotide-diphossugar_trans"/>
</dbReference>
<dbReference type="EMBL" id="CP119078">
    <property type="protein sequence ID" value="WED41898.1"/>
    <property type="molecule type" value="Genomic_DNA"/>
</dbReference>
<evidence type="ECO:0000259" key="1">
    <source>
        <dbReference type="Pfam" id="PF00535"/>
    </source>
</evidence>
<organism evidence="2 3">
    <name type="scientific">Legionella cardiaca</name>
    <dbReference type="NCBI Taxonomy" id="1071983"/>
    <lineage>
        <taxon>Bacteria</taxon>
        <taxon>Pseudomonadati</taxon>
        <taxon>Pseudomonadota</taxon>
        <taxon>Gammaproteobacteria</taxon>
        <taxon>Legionellales</taxon>
        <taxon>Legionellaceae</taxon>
        <taxon>Legionella</taxon>
    </lineage>
</organism>
<dbReference type="PANTHER" id="PTHR43179:SF7">
    <property type="entry name" value="RHAMNOSYLTRANSFERASE WBBL"/>
    <property type="match status" value="1"/>
</dbReference>
<dbReference type="RefSeq" id="WP_275087722.1">
    <property type="nucleotide sequence ID" value="NZ_CP119078.1"/>
</dbReference>
<evidence type="ECO:0000313" key="2">
    <source>
        <dbReference type="EMBL" id="WED41898.1"/>
    </source>
</evidence>
<reference evidence="2 3" key="1">
    <citation type="submission" date="2023-02" db="EMBL/GenBank/DDBJ databases">
        <title>Genome Sequence of L. cardiaca H63T.</title>
        <authorList>
            <person name="Lopez A.E."/>
            <person name="Cianciotto N.P."/>
        </authorList>
    </citation>
    <scope>NUCLEOTIDE SEQUENCE [LARGE SCALE GENOMIC DNA]</scope>
    <source>
        <strain evidence="2 3">H63</strain>
    </source>
</reference>
<dbReference type="PANTHER" id="PTHR43179">
    <property type="entry name" value="RHAMNOSYLTRANSFERASE WBBL"/>
    <property type="match status" value="1"/>
</dbReference>
<gene>
    <name evidence="2" type="ORF">PXX05_08110</name>
</gene>
<dbReference type="Gene3D" id="3.90.550.10">
    <property type="entry name" value="Spore Coat Polysaccharide Biosynthesis Protein SpsA, Chain A"/>
    <property type="match status" value="1"/>
</dbReference>
<dbReference type="Pfam" id="PF00535">
    <property type="entry name" value="Glycos_transf_2"/>
    <property type="match status" value="1"/>
</dbReference>
<dbReference type="CDD" id="cd04186">
    <property type="entry name" value="GT_2_like_c"/>
    <property type="match status" value="1"/>
</dbReference>
<dbReference type="Proteomes" id="UP001222087">
    <property type="component" value="Chromosome"/>
</dbReference>
<name>A0ABY8AMJ2_9GAMM</name>
<dbReference type="InterPro" id="IPR001173">
    <property type="entry name" value="Glyco_trans_2-like"/>
</dbReference>
<keyword evidence="3" id="KW-1185">Reference proteome</keyword>